<protein>
    <submittedName>
        <fullName evidence="1">Uncharacterized protein</fullName>
    </submittedName>
</protein>
<dbReference type="Proteomes" id="UP000232323">
    <property type="component" value="Unassembled WGS sequence"/>
</dbReference>
<name>A0A250WZH8_9CHLO</name>
<dbReference type="AlphaFoldDB" id="A0A250WZH8"/>
<accession>A0A250WZH8</accession>
<organism evidence="1 2">
    <name type="scientific">Chlamydomonas eustigma</name>
    <dbReference type="NCBI Taxonomy" id="1157962"/>
    <lineage>
        <taxon>Eukaryota</taxon>
        <taxon>Viridiplantae</taxon>
        <taxon>Chlorophyta</taxon>
        <taxon>core chlorophytes</taxon>
        <taxon>Chlorophyceae</taxon>
        <taxon>CS clade</taxon>
        <taxon>Chlamydomonadales</taxon>
        <taxon>Chlamydomonadaceae</taxon>
        <taxon>Chlamydomonas</taxon>
    </lineage>
</organism>
<proteinExistence type="predicted"/>
<evidence type="ECO:0000313" key="2">
    <source>
        <dbReference type="Proteomes" id="UP000232323"/>
    </source>
</evidence>
<sequence>MAIFWNENLLHVVLILLFMTLIEGIGNFQALENLRLADIPKGDIGYHEGGRREVECVNGTFQGLEAKWKSESLYAVPFISGLRILCSSGKFRLQYSEAVIRSDNYTFGQMGLEESSVWCEADEVVTGMTGVSAGVTSKNKKAAKRMSSISLLCSRYVVEWEIVDWIGAPRM</sequence>
<comment type="caution">
    <text evidence="1">The sequence shown here is derived from an EMBL/GenBank/DDBJ whole genome shotgun (WGS) entry which is preliminary data.</text>
</comment>
<evidence type="ECO:0000313" key="1">
    <source>
        <dbReference type="EMBL" id="GAX76254.1"/>
    </source>
</evidence>
<dbReference type="EMBL" id="BEGY01000016">
    <property type="protein sequence ID" value="GAX76254.1"/>
    <property type="molecule type" value="Genomic_DNA"/>
</dbReference>
<reference evidence="1 2" key="1">
    <citation type="submission" date="2017-08" db="EMBL/GenBank/DDBJ databases">
        <title>Acidophilic green algal genome provides insights into adaptation to an acidic environment.</title>
        <authorList>
            <person name="Hirooka S."/>
            <person name="Hirose Y."/>
            <person name="Kanesaki Y."/>
            <person name="Higuchi S."/>
            <person name="Fujiwara T."/>
            <person name="Onuma R."/>
            <person name="Era A."/>
            <person name="Ohbayashi R."/>
            <person name="Uzuka A."/>
            <person name="Nozaki H."/>
            <person name="Yoshikawa H."/>
            <person name="Miyagishima S.Y."/>
        </authorList>
    </citation>
    <scope>NUCLEOTIDE SEQUENCE [LARGE SCALE GENOMIC DNA]</scope>
    <source>
        <strain evidence="1 2">NIES-2499</strain>
    </source>
</reference>
<gene>
    <name evidence="1" type="ORF">CEUSTIGMA_g3698.t1</name>
</gene>
<keyword evidence="2" id="KW-1185">Reference proteome</keyword>